<evidence type="ECO:0000259" key="4">
    <source>
        <dbReference type="Pfam" id="PF00248"/>
    </source>
</evidence>
<dbReference type="PROSITE" id="PS00063">
    <property type="entry name" value="ALDOKETO_REDUCTASE_3"/>
    <property type="match status" value="1"/>
</dbReference>
<dbReference type="PANTHER" id="PTHR43827:SF3">
    <property type="entry name" value="NADP-DEPENDENT OXIDOREDUCTASE DOMAIN-CONTAINING PROTEIN"/>
    <property type="match status" value="1"/>
</dbReference>
<dbReference type="GO" id="GO:0016616">
    <property type="term" value="F:oxidoreductase activity, acting on the CH-OH group of donors, NAD or NADP as acceptor"/>
    <property type="evidence" value="ECO:0007669"/>
    <property type="project" value="UniProtKB-ARBA"/>
</dbReference>
<feature type="non-terminal residue" evidence="5">
    <location>
        <position position="1"/>
    </location>
</feature>
<evidence type="ECO:0000256" key="2">
    <source>
        <dbReference type="ARBA" id="ARBA00022857"/>
    </source>
</evidence>
<accession>A0A261XTR0</accession>
<name>A0A261XTR0_9FUNG</name>
<dbReference type="Pfam" id="PF00248">
    <property type="entry name" value="Aldo_ket_red"/>
    <property type="match status" value="1"/>
</dbReference>
<feature type="domain" description="NADP-dependent oxidoreductase" evidence="4">
    <location>
        <begin position="1"/>
        <end position="128"/>
    </location>
</feature>
<dbReference type="PANTHER" id="PTHR43827">
    <property type="entry name" value="2,5-DIKETO-D-GLUCONIC ACID REDUCTASE"/>
    <property type="match status" value="1"/>
</dbReference>
<dbReference type="PRINTS" id="PR00069">
    <property type="entry name" value="ALDKETRDTASE"/>
</dbReference>
<evidence type="ECO:0000313" key="5">
    <source>
        <dbReference type="EMBL" id="OZJ01738.1"/>
    </source>
</evidence>
<dbReference type="EMBL" id="MVBO01000253">
    <property type="protein sequence ID" value="OZJ01738.1"/>
    <property type="molecule type" value="Genomic_DNA"/>
</dbReference>
<dbReference type="InterPro" id="IPR018170">
    <property type="entry name" value="Aldo/ket_reductase_CS"/>
</dbReference>
<keyword evidence="6" id="KW-1185">Reference proteome</keyword>
<dbReference type="AlphaFoldDB" id="A0A261XTR0"/>
<dbReference type="InterPro" id="IPR023210">
    <property type="entry name" value="NADP_OxRdtase_dom"/>
</dbReference>
<dbReference type="OrthoDB" id="416253at2759"/>
<gene>
    <name evidence="5" type="ORF">BZG36_05116</name>
</gene>
<dbReference type="InterPro" id="IPR020471">
    <property type="entry name" value="AKR"/>
</dbReference>
<comment type="similarity">
    <text evidence="1">Belongs to the aldo/keto reductase family.</text>
</comment>
<dbReference type="CDD" id="cd19071">
    <property type="entry name" value="AKR_AKR1-5-like"/>
    <property type="match status" value="1"/>
</dbReference>
<dbReference type="Gene3D" id="3.20.20.100">
    <property type="entry name" value="NADP-dependent oxidoreductase domain"/>
    <property type="match status" value="1"/>
</dbReference>
<evidence type="ECO:0000256" key="1">
    <source>
        <dbReference type="ARBA" id="ARBA00007905"/>
    </source>
</evidence>
<organism evidence="5 6">
    <name type="scientific">Bifiguratus adelaidae</name>
    <dbReference type="NCBI Taxonomy" id="1938954"/>
    <lineage>
        <taxon>Eukaryota</taxon>
        <taxon>Fungi</taxon>
        <taxon>Fungi incertae sedis</taxon>
        <taxon>Mucoromycota</taxon>
        <taxon>Mucoromycotina</taxon>
        <taxon>Endogonomycetes</taxon>
        <taxon>Endogonales</taxon>
        <taxon>Endogonales incertae sedis</taxon>
        <taxon>Bifiguratus</taxon>
    </lineage>
</organism>
<protein>
    <recommendedName>
        <fullName evidence="4">NADP-dependent oxidoreductase domain-containing protein</fullName>
    </recommendedName>
</protein>
<keyword evidence="2" id="KW-0521">NADP</keyword>
<dbReference type="SUPFAM" id="SSF51430">
    <property type="entry name" value="NAD(P)-linked oxidoreductase"/>
    <property type="match status" value="1"/>
</dbReference>
<comment type="caution">
    <text evidence="5">The sequence shown here is derived from an EMBL/GenBank/DDBJ whole genome shotgun (WGS) entry which is preliminary data.</text>
</comment>
<proteinExistence type="inferred from homology"/>
<sequence length="150" mass="16358">IGVSNFTVEKLQRIIDAGLTVPAVNQVELHPYLQQDDLLAFCKKHNIFLTAYCPLGRPGSPRSVGTMEDPTIKKIAEKHGKSPAQVLLSWGVQRGYAVIPKSVTPARLMSNIDIIELDNEDMAAIQQIGIGRADRTCNPATMWGPASACF</sequence>
<dbReference type="InterPro" id="IPR036812">
    <property type="entry name" value="NAD(P)_OxRdtase_dom_sf"/>
</dbReference>
<dbReference type="Proteomes" id="UP000242875">
    <property type="component" value="Unassembled WGS sequence"/>
</dbReference>
<evidence type="ECO:0000313" key="6">
    <source>
        <dbReference type="Proteomes" id="UP000242875"/>
    </source>
</evidence>
<reference evidence="5 6" key="1">
    <citation type="journal article" date="2017" name="Mycologia">
        <title>Bifiguratus adelaidae, gen. et sp. nov., a new member of Mucoromycotina in endophytic and soil-dwelling habitats.</title>
        <authorList>
            <person name="Torres-Cruz T.J."/>
            <person name="Billingsley Tobias T.L."/>
            <person name="Almatruk M."/>
            <person name="Hesse C."/>
            <person name="Kuske C.R."/>
            <person name="Desiro A."/>
            <person name="Benucci G.M."/>
            <person name="Bonito G."/>
            <person name="Stajich J.E."/>
            <person name="Dunlap C."/>
            <person name="Arnold A.E."/>
            <person name="Porras-Alfaro A."/>
        </authorList>
    </citation>
    <scope>NUCLEOTIDE SEQUENCE [LARGE SCALE GENOMIC DNA]</scope>
    <source>
        <strain evidence="5 6">AZ0501</strain>
    </source>
</reference>
<keyword evidence="3" id="KW-0560">Oxidoreductase</keyword>
<evidence type="ECO:0000256" key="3">
    <source>
        <dbReference type="ARBA" id="ARBA00023002"/>
    </source>
</evidence>